<sequence>MPREGTKPTSDDDDHQSVGSTRWRRLKTSAVGAGDRVSCDSGISLEDPVLPQAAASPALVRREKKRCAGDGAGGGGASYVRRLTQLFETLSHDELRKEQARQEVDEEEEDHHHQSARALHKPVTMGWELNEVTEESGSVPASPEVCDDQPPSVLQIVDGDVSAGDDRNESEIVRASVREEVQDVDVPPGQVDEPASETVNQLVAPRSVASSGTVVSTEDRMMAMSARLSKGSSGAKKRLGSRRSQVLLGMESGPATTRTSVGATRRSLHHHQHQQHHGHDKIHEEYGYIYDDDDDEFDTSEDEPEEEGAASGVEFGEEACPPGADQQPISEAHNIHVPVVDAGMPHYEEHDEFSSSSFDSDSEGEFFAGRPDSNSSLKTARVTSILQELLENEANYVQSLGRGIENYVSIMSGKDLPPGLRGQKFHIFGNIEKIHSLHQNQLLPALQRNRASIQGIAETFIWFLENDKFYCYIMFALNRPKSERICNRNLDFFQRRQAEVDDKLGLNSFLLQPIQRLPRYKLLLAEINKEILKQLEDTVLQSVREEIGVLCKAEKRLERFIDIVNEAMSINDIHECYETELMNAINVFNLVVDAPMVLILRPHTDINPDKREPINLFNQGKFRKMFEVDIYDWDHRRRYAAKLFVFERSVIYSEKIKNELEYRGRYDESEIGLHNERSNKVYLYAKKRGIQEIEVTCGDMNETQRLSGLIEHMMREFAVNERWRLKTLDRPRIPSVMTLNRRSVNSMTSNSSSLSIMRESLEPISQTTWSTDKPVAQLATMQKNFCRILAANRRYYFSDLPQELARKVSEFALVYDRIVNVHVKRLYEDLAKPDTGIDEVCELFIGYLKRSSISDSMVAQTMDEFTFLPIEHWNKLQHFFQALVVQISEQMNKGEMENQELFRKLAYVEVQVTSFRKLLFQNYQLFNLDETITPAVLGLVVYSDRVRYDNETISSHRVLLCERAVVCLKFHFVRECGRQAEKYTGFAFIDRFGRESNIKVSKKSEIRLNALLNDTKHAFDFGNTANRDKFYGQYCTVFARFSIACTSTVRCPLKMHPGRPTPPPKPKRFIPNRDLRDSGISVSDEPTGGATATSAGGSPAPVPVGGVRQLATRFESIGLYSSAPLLKVDTTNSLKKSSSIASIATNSRKQFGSKPVIPPKPQWSQKHQSYPAHALEVRANAIAEQIYDTVYESTDDEEAPEEVNPEPYYTQVPSGSSDRSTDDRPVSNESDASGDRIAKVIDELIEKERRYVDTLEQGIKNYVPTMYSQTLPAALRGQRAIIFINLEEIMRTHRDHLLPDLERAADSTTLANGQSEGRVVEKIAQTFLEYIENERFYCYVQFAMHHAESEAVRLRYSDYFLKVQHDLNDRLGLNSLLLQPIQRLPRYKLLMNEMVKDMLKEVDGKRTLNRRTALLCKLDKRLSNLIDRVNQAINIRDIHQCSGSAPTRSFSHTLDTPLTLILQPEGNRNPNRDTPINLLYQGRFLRLFLLDIYDVNVRRKYSGKLFAFEKLLIYVEILRDRMEYRGHYANTEVCYTEEGTNRIVLFAAAQGTQEIIVQSETHTEMQPLLTLLQQMTRSGIYDSVSGYEPQEATYQQVLEYEEDEEPYEDLEDQQQEVWDEQRMTVALIDAQEQFLEVLEANQSFYLDTLSFELKQKLAGFLKTFEAIKNLHKEILQDISGTPHGPNTICRCFERYLVSDVLVPYMDYLREFRKAVKYIQHCQTPSNFHNRVASTVEKFTFLCIEHLQEFNRFFETLIVKYSDDSTLNLPIDTELFQRLAFVQVRLNAYRSDLVLNYNLFLLDDRLPACGLVFYNDRAMLAGPIRDADAGPCRMFVCERAAVCVKLHDIPEHGQSVERFVRVLFLDRFAGRGALMKARRSKRRPERVNFLIDGMKFRIDFSDRQTMGKFFQNYIDKYTKM</sequence>
<feature type="domain" description="DH" evidence="3">
    <location>
        <begin position="1236"/>
        <end position="1432"/>
    </location>
</feature>
<dbReference type="SUPFAM" id="SSF48065">
    <property type="entry name" value="DBL homology domain (DH-domain)"/>
    <property type="match status" value="3"/>
</dbReference>
<evidence type="ECO:0000259" key="3">
    <source>
        <dbReference type="PROSITE" id="PS50010"/>
    </source>
</evidence>
<feature type="region of interest" description="Disordered" evidence="2">
    <location>
        <begin position="96"/>
        <end position="119"/>
    </location>
</feature>
<accession>A0A182IUC6</accession>
<feature type="region of interest" description="Disordered" evidence="2">
    <location>
        <begin position="1056"/>
        <end position="1103"/>
    </location>
</feature>
<protein>
    <recommendedName>
        <fullName evidence="3">DH domain-containing protein</fullName>
    </recommendedName>
</protein>
<feature type="region of interest" description="Disordered" evidence="2">
    <location>
        <begin position="1193"/>
        <end position="1235"/>
    </location>
</feature>
<feature type="region of interest" description="Disordered" evidence="2">
    <location>
        <begin position="349"/>
        <end position="372"/>
    </location>
</feature>
<evidence type="ECO:0000256" key="2">
    <source>
        <dbReference type="SAM" id="MobiDB-lite"/>
    </source>
</evidence>
<dbReference type="Pfam" id="PF00621">
    <property type="entry name" value="RhoGEF"/>
    <property type="match status" value="2"/>
</dbReference>
<dbReference type="InterPro" id="IPR000219">
    <property type="entry name" value="DH_dom"/>
</dbReference>
<evidence type="ECO:0000313" key="4">
    <source>
        <dbReference type="EnsemblMetazoa" id="AATE005652-PA.1"/>
    </source>
</evidence>
<dbReference type="GO" id="GO:0005737">
    <property type="term" value="C:cytoplasm"/>
    <property type="evidence" value="ECO:0007669"/>
    <property type="project" value="TreeGrafter"/>
</dbReference>
<keyword evidence="1" id="KW-0344">Guanine-nucleotide releasing factor</keyword>
<feature type="compositionally biased region" description="Basic residues" evidence="2">
    <location>
        <begin position="266"/>
        <end position="280"/>
    </location>
</feature>
<proteinExistence type="predicted"/>
<dbReference type="CDD" id="cd00160">
    <property type="entry name" value="RhoGEF"/>
    <property type="match status" value="2"/>
</dbReference>
<reference evidence="4" key="1">
    <citation type="submission" date="2022-08" db="UniProtKB">
        <authorList>
            <consortium name="EnsemblMetazoa"/>
        </authorList>
    </citation>
    <scope>IDENTIFICATION</scope>
    <source>
        <strain evidence="4">EBRO</strain>
    </source>
</reference>
<dbReference type="PANTHER" id="PTHR22826:SF209">
    <property type="entry name" value="DH DOMAIN-CONTAINING PROTEIN"/>
    <property type="match status" value="1"/>
</dbReference>
<dbReference type="InterPro" id="IPR035899">
    <property type="entry name" value="DBL_dom_sf"/>
</dbReference>
<name>A0A182IUC6_ANOAO</name>
<feature type="domain" description="DH" evidence="3">
    <location>
        <begin position="381"/>
        <end position="567"/>
    </location>
</feature>
<evidence type="ECO:0000256" key="1">
    <source>
        <dbReference type="ARBA" id="ARBA00022658"/>
    </source>
</evidence>
<feature type="region of interest" description="Disordered" evidence="2">
    <location>
        <begin position="1"/>
        <end position="36"/>
    </location>
</feature>
<feature type="compositionally biased region" description="Low complexity" evidence="2">
    <location>
        <begin position="1086"/>
        <end position="1103"/>
    </location>
</feature>
<feature type="region of interest" description="Disordered" evidence="2">
    <location>
        <begin position="227"/>
        <end position="329"/>
    </location>
</feature>
<feature type="compositionally biased region" description="Acidic residues" evidence="2">
    <location>
        <begin position="1193"/>
        <end position="1204"/>
    </location>
</feature>
<organism evidence="4">
    <name type="scientific">Anopheles atroparvus</name>
    <name type="common">European mosquito</name>
    <dbReference type="NCBI Taxonomy" id="41427"/>
    <lineage>
        <taxon>Eukaryota</taxon>
        <taxon>Metazoa</taxon>
        <taxon>Ecdysozoa</taxon>
        <taxon>Arthropoda</taxon>
        <taxon>Hexapoda</taxon>
        <taxon>Insecta</taxon>
        <taxon>Pterygota</taxon>
        <taxon>Neoptera</taxon>
        <taxon>Endopterygota</taxon>
        <taxon>Diptera</taxon>
        <taxon>Nematocera</taxon>
        <taxon>Culicoidea</taxon>
        <taxon>Culicidae</taxon>
        <taxon>Anophelinae</taxon>
        <taxon>Anopheles</taxon>
    </lineage>
</organism>
<dbReference type="GO" id="GO:0005085">
    <property type="term" value="F:guanyl-nucleotide exchange factor activity"/>
    <property type="evidence" value="ECO:0007669"/>
    <property type="project" value="UniProtKB-KW"/>
</dbReference>
<dbReference type="Gene3D" id="1.20.900.10">
    <property type="entry name" value="Dbl homology (DH) domain"/>
    <property type="match status" value="2"/>
</dbReference>
<feature type="compositionally biased region" description="Basic and acidic residues" evidence="2">
    <location>
        <begin position="1"/>
        <end position="10"/>
    </location>
</feature>
<dbReference type="InterPro" id="IPR051336">
    <property type="entry name" value="RhoGEF_Guanine_NuclExch_SF"/>
</dbReference>
<dbReference type="VEuPathDB" id="VectorBase:AATE005652"/>
<dbReference type="STRING" id="41427.A0A182IUC6"/>
<feature type="region of interest" description="Disordered" evidence="2">
    <location>
        <begin position="1146"/>
        <end position="1165"/>
    </location>
</feature>
<dbReference type="SMART" id="SM00325">
    <property type="entry name" value="RhoGEF"/>
    <property type="match status" value="2"/>
</dbReference>
<dbReference type="EnsemblMetazoa" id="AATE005652-RA">
    <property type="protein sequence ID" value="AATE005652-PA.1"/>
    <property type="gene ID" value="AATE005652"/>
</dbReference>
<feature type="compositionally biased region" description="Acidic residues" evidence="2">
    <location>
        <begin position="290"/>
        <end position="308"/>
    </location>
</feature>
<dbReference type="PROSITE" id="PS50010">
    <property type="entry name" value="DH_2"/>
    <property type="match status" value="2"/>
</dbReference>
<dbReference type="PANTHER" id="PTHR22826">
    <property type="entry name" value="RHO GUANINE EXCHANGE FACTOR-RELATED"/>
    <property type="match status" value="1"/>
</dbReference>